<feature type="transmembrane region" description="Helical" evidence="1">
    <location>
        <begin position="515"/>
        <end position="536"/>
    </location>
</feature>
<feature type="transmembrane region" description="Helical" evidence="1">
    <location>
        <begin position="90"/>
        <end position="112"/>
    </location>
</feature>
<evidence type="ECO:0000256" key="1">
    <source>
        <dbReference type="SAM" id="Phobius"/>
    </source>
</evidence>
<reference evidence="2" key="1">
    <citation type="submission" date="2020-10" db="EMBL/GenBank/DDBJ databases">
        <title>Genomic Encyclopedia of Type Strains, Phase IV (KMG-IV): sequencing the most valuable type-strain genomes for metagenomic binning, comparative biology and taxonomic classification.</title>
        <authorList>
            <person name="Goeker M."/>
        </authorList>
    </citation>
    <scope>NUCLEOTIDE SEQUENCE</scope>
    <source>
        <strain evidence="2">DSM 13886</strain>
    </source>
</reference>
<keyword evidence="1" id="KW-0812">Transmembrane</keyword>
<evidence type="ECO:0000313" key="2">
    <source>
        <dbReference type="EMBL" id="MBE1556568.1"/>
    </source>
</evidence>
<feature type="transmembrane region" description="Helical" evidence="1">
    <location>
        <begin position="160"/>
        <end position="189"/>
    </location>
</feature>
<sequence length="544" mass="62658">MRNFRTLKFLARFRGLFTRFGIDFDAMQTILRIKLTMDERRVPTIFQNASKKKDGNQFLKSLWIYALYGLVLIPFILLGENYIFQMSIVFGMLMFILMTSMISDFSSVLLDVRDKNILHTKPVSGRTISAAKVIHVMIYMTFVTASFAAIPFIASVFRHGLAFGLVFLIGLLFTMLFIVVLTALLYLVVLRVFDGERLKDIINYVQILLSVGVVVGYQVFIRSFEFINLDMVYVFEWWHVVLPPLWYGASFEVFLHHDYSSYMIVFVLLAVIVPLISIYCYSRLMPSFERNLEKLLSDTRKRKKKWTGLDELWGKVTCRNKEERLFCRFAMLMMRQEREFKLKVYPALGIGLVFPFIFIVNELRDRTLADISTGRLFLFIYFCNLIIPTSVHMLQFSGDYKGSWLFKAAPIQQVSAVYSAALKAFLVKLYVPSLALLSIAFIWIFTGRILPDLVAVLLAGIIQTVVTYKFINNENFPFSKPFEFAQDGVGAKMILPFLLTGVSVLAHLAARAVDYGIYIYIVLLLAVVVIGWRVVFPKRVKAIY</sequence>
<evidence type="ECO:0000313" key="3">
    <source>
        <dbReference type="Proteomes" id="UP000658225"/>
    </source>
</evidence>
<proteinExistence type="predicted"/>
<feature type="transmembrane region" description="Helical" evidence="1">
    <location>
        <begin position="133"/>
        <end position="154"/>
    </location>
</feature>
<feature type="transmembrane region" description="Helical" evidence="1">
    <location>
        <begin position="342"/>
        <end position="360"/>
    </location>
</feature>
<feature type="transmembrane region" description="Helical" evidence="1">
    <location>
        <begin position="62"/>
        <end position="84"/>
    </location>
</feature>
<protein>
    <submittedName>
        <fullName evidence="2">Uncharacterized protein</fullName>
    </submittedName>
</protein>
<name>A0A927ML24_9BACL</name>
<feature type="transmembrane region" description="Helical" evidence="1">
    <location>
        <begin position="489"/>
        <end position="509"/>
    </location>
</feature>
<comment type="caution">
    <text evidence="2">The sequence shown here is derived from an EMBL/GenBank/DDBJ whole genome shotgun (WGS) entry which is preliminary data.</text>
</comment>
<accession>A0A927ML24</accession>
<feature type="transmembrane region" description="Helical" evidence="1">
    <location>
        <begin position="449"/>
        <end position="468"/>
    </location>
</feature>
<dbReference type="Proteomes" id="UP000658225">
    <property type="component" value="Unassembled WGS sequence"/>
</dbReference>
<dbReference type="EMBL" id="JADBEL010000029">
    <property type="protein sequence ID" value="MBE1556568.1"/>
    <property type="molecule type" value="Genomic_DNA"/>
</dbReference>
<keyword evidence="1" id="KW-1133">Transmembrane helix</keyword>
<keyword evidence="1" id="KW-0472">Membrane</keyword>
<dbReference type="RefSeq" id="WP_192600200.1">
    <property type="nucleotide sequence ID" value="NZ_JADBEL010000029.1"/>
</dbReference>
<feature type="transmembrane region" description="Helical" evidence="1">
    <location>
        <begin position="201"/>
        <end position="221"/>
    </location>
</feature>
<dbReference type="AlphaFoldDB" id="A0A927ML24"/>
<organism evidence="2 3">
    <name type="scientific">Sporosarcina limicola</name>
    <dbReference type="NCBI Taxonomy" id="34101"/>
    <lineage>
        <taxon>Bacteria</taxon>
        <taxon>Bacillati</taxon>
        <taxon>Bacillota</taxon>
        <taxon>Bacilli</taxon>
        <taxon>Bacillales</taxon>
        <taxon>Caryophanaceae</taxon>
        <taxon>Sporosarcina</taxon>
    </lineage>
</organism>
<feature type="transmembrane region" description="Helical" evidence="1">
    <location>
        <begin position="259"/>
        <end position="281"/>
    </location>
</feature>
<gene>
    <name evidence="2" type="ORF">H4683_003693</name>
</gene>
<keyword evidence="3" id="KW-1185">Reference proteome</keyword>
<feature type="transmembrane region" description="Helical" evidence="1">
    <location>
        <begin position="376"/>
        <end position="396"/>
    </location>
</feature>
<feature type="transmembrane region" description="Helical" evidence="1">
    <location>
        <begin position="417"/>
        <end position="443"/>
    </location>
</feature>